<proteinExistence type="predicted"/>
<gene>
    <name evidence="2" type="ORF">DAY19_13290</name>
</gene>
<dbReference type="Proteomes" id="UP000443582">
    <property type="component" value="Unassembled WGS sequence"/>
</dbReference>
<protein>
    <recommendedName>
        <fullName evidence="4">Secreted protein</fullName>
    </recommendedName>
</protein>
<reference evidence="3" key="1">
    <citation type="journal article" date="2019" name="Int. J. Syst. Evol. Microbiol.">
        <title>Halobacteriovorax valvorus sp. nov., a novel prokaryotic predator isolated from coastal seawater of China.</title>
        <authorList>
            <person name="Chen M.-X."/>
        </authorList>
    </citation>
    <scope>NUCLEOTIDE SEQUENCE [LARGE SCALE GENOMIC DNA]</scope>
    <source>
        <strain evidence="3">BL9</strain>
    </source>
</reference>
<name>A0ABY0IDB7_9BACT</name>
<evidence type="ECO:0000256" key="1">
    <source>
        <dbReference type="SAM" id="SignalP"/>
    </source>
</evidence>
<sequence length="119" mass="13871">MNKLMIFLFTCQLLFSSSVIAKKHITIKQQQYLKARKQYLLEYTTFGVDECLKLYNNKITTKKNESGKILVGSPEYFKMLSMCFHKITNKCYGENCIVSRSMSKRLENVNHVDSILKSL</sequence>
<dbReference type="RefSeq" id="WP_115363273.1">
    <property type="nucleotide sequence ID" value="NZ_QDKL01000003.1"/>
</dbReference>
<dbReference type="EMBL" id="QDKL01000003">
    <property type="protein sequence ID" value="RZF20953.1"/>
    <property type="molecule type" value="Genomic_DNA"/>
</dbReference>
<evidence type="ECO:0008006" key="4">
    <source>
        <dbReference type="Google" id="ProtNLM"/>
    </source>
</evidence>
<feature type="signal peptide" evidence="1">
    <location>
        <begin position="1"/>
        <end position="21"/>
    </location>
</feature>
<keyword evidence="3" id="KW-1185">Reference proteome</keyword>
<keyword evidence="1" id="KW-0732">Signal</keyword>
<organism evidence="2 3">
    <name type="scientific">Halobacteriovorax vibrionivorans</name>
    <dbReference type="NCBI Taxonomy" id="2152716"/>
    <lineage>
        <taxon>Bacteria</taxon>
        <taxon>Pseudomonadati</taxon>
        <taxon>Bdellovibrionota</taxon>
        <taxon>Bacteriovoracia</taxon>
        <taxon>Bacteriovoracales</taxon>
        <taxon>Halobacteriovoraceae</taxon>
        <taxon>Halobacteriovorax</taxon>
    </lineage>
</organism>
<evidence type="ECO:0000313" key="2">
    <source>
        <dbReference type="EMBL" id="RZF20953.1"/>
    </source>
</evidence>
<accession>A0ABY0IDB7</accession>
<evidence type="ECO:0000313" key="3">
    <source>
        <dbReference type="Proteomes" id="UP000443582"/>
    </source>
</evidence>
<feature type="chain" id="PRO_5047074744" description="Secreted protein" evidence="1">
    <location>
        <begin position="22"/>
        <end position="119"/>
    </location>
</feature>
<comment type="caution">
    <text evidence="2">The sequence shown here is derived from an EMBL/GenBank/DDBJ whole genome shotgun (WGS) entry which is preliminary data.</text>
</comment>